<evidence type="ECO:0000313" key="1">
    <source>
        <dbReference type="EMBL" id="KIO09725.1"/>
    </source>
</evidence>
<dbReference type="HOGENOM" id="CLU_3107340_0_0_1"/>
<accession>A0A0C3P8C8</accession>
<reference evidence="1 2" key="1">
    <citation type="submission" date="2014-04" db="EMBL/GenBank/DDBJ databases">
        <authorList>
            <consortium name="DOE Joint Genome Institute"/>
            <person name="Kuo A."/>
            <person name="Kohler A."/>
            <person name="Costa M.D."/>
            <person name="Nagy L.G."/>
            <person name="Floudas D."/>
            <person name="Copeland A."/>
            <person name="Barry K.W."/>
            <person name="Cichocki N."/>
            <person name="Veneault-Fourrey C."/>
            <person name="LaButti K."/>
            <person name="Lindquist E.A."/>
            <person name="Lipzen A."/>
            <person name="Lundell T."/>
            <person name="Morin E."/>
            <person name="Murat C."/>
            <person name="Sun H."/>
            <person name="Tunlid A."/>
            <person name="Henrissat B."/>
            <person name="Grigoriev I.V."/>
            <person name="Hibbett D.S."/>
            <person name="Martin F."/>
            <person name="Nordberg H.P."/>
            <person name="Cantor M.N."/>
            <person name="Hua S.X."/>
        </authorList>
    </citation>
    <scope>NUCLEOTIDE SEQUENCE [LARGE SCALE GENOMIC DNA]</scope>
    <source>
        <strain evidence="1 2">Marx 270</strain>
    </source>
</reference>
<name>A0A0C3P8C8_PISTI</name>
<dbReference type="InParanoid" id="A0A0C3P8C8"/>
<dbReference type="Proteomes" id="UP000054217">
    <property type="component" value="Unassembled WGS sequence"/>
</dbReference>
<organism evidence="1 2">
    <name type="scientific">Pisolithus tinctorius Marx 270</name>
    <dbReference type="NCBI Taxonomy" id="870435"/>
    <lineage>
        <taxon>Eukaryota</taxon>
        <taxon>Fungi</taxon>
        <taxon>Dikarya</taxon>
        <taxon>Basidiomycota</taxon>
        <taxon>Agaricomycotina</taxon>
        <taxon>Agaricomycetes</taxon>
        <taxon>Agaricomycetidae</taxon>
        <taxon>Boletales</taxon>
        <taxon>Sclerodermatineae</taxon>
        <taxon>Pisolithaceae</taxon>
        <taxon>Pisolithus</taxon>
    </lineage>
</organism>
<dbReference type="EMBL" id="KN831954">
    <property type="protein sequence ID" value="KIO09725.1"/>
    <property type="molecule type" value="Genomic_DNA"/>
</dbReference>
<gene>
    <name evidence="1" type="ORF">M404DRAFT_996572</name>
</gene>
<protein>
    <submittedName>
        <fullName evidence="1">Uncharacterized protein</fullName>
    </submittedName>
</protein>
<keyword evidence="2" id="KW-1185">Reference proteome</keyword>
<dbReference type="AlphaFoldDB" id="A0A0C3P8C8"/>
<sequence length="51" mass="5838">MSTLTVFWPASPRRDEADSNSNIQGTQRCIRMKRLPNMLNIYAANQRLLTG</sequence>
<evidence type="ECO:0000313" key="2">
    <source>
        <dbReference type="Proteomes" id="UP000054217"/>
    </source>
</evidence>
<reference evidence="2" key="2">
    <citation type="submission" date="2015-01" db="EMBL/GenBank/DDBJ databases">
        <title>Evolutionary Origins and Diversification of the Mycorrhizal Mutualists.</title>
        <authorList>
            <consortium name="DOE Joint Genome Institute"/>
            <consortium name="Mycorrhizal Genomics Consortium"/>
            <person name="Kohler A."/>
            <person name="Kuo A."/>
            <person name="Nagy L.G."/>
            <person name="Floudas D."/>
            <person name="Copeland A."/>
            <person name="Barry K.W."/>
            <person name="Cichocki N."/>
            <person name="Veneault-Fourrey C."/>
            <person name="LaButti K."/>
            <person name="Lindquist E.A."/>
            <person name="Lipzen A."/>
            <person name="Lundell T."/>
            <person name="Morin E."/>
            <person name="Murat C."/>
            <person name="Riley R."/>
            <person name="Ohm R."/>
            <person name="Sun H."/>
            <person name="Tunlid A."/>
            <person name="Henrissat B."/>
            <person name="Grigoriev I.V."/>
            <person name="Hibbett D.S."/>
            <person name="Martin F."/>
        </authorList>
    </citation>
    <scope>NUCLEOTIDE SEQUENCE [LARGE SCALE GENOMIC DNA]</scope>
    <source>
        <strain evidence="2">Marx 270</strain>
    </source>
</reference>
<proteinExistence type="predicted"/>